<dbReference type="Gene3D" id="6.10.20.100">
    <property type="match status" value="1"/>
</dbReference>
<evidence type="ECO:0000256" key="4">
    <source>
        <dbReference type="PIRNR" id="PIRNR005622"/>
    </source>
</evidence>
<proteinExistence type="inferred from homology"/>
<keyword evidence="2" id="KW-0479">Metal-binding</keyword>
<dbReference type="InterPro" id="IPR042243">
    <property type="entry name" value="HypD_1"/>
</dbReference>
<dbReference type="Proteomes" id="UP000636949">
    <property type="component" value="Unassembled WGS sequence"/>
</dbReference>
<gene>
    <name evidence="5" type="primary">hypD</name>
    <name evidence="5" type="ORF">GCM10010995_24870</name>
</gene>
<name>A0A8J3E9V7_9GAMM</name>
<dbReference type="GO" id="GO:0005506">
    <property type="term" value="F:iron ion binding"/>
    <property type="evidence" value="ECO:0007669"/>
    <property type="project" value="TreeGrafter"/>
</dbReference>
<evidence type="ECO:0000313" key="5">
    <source>
        <dbReference type="EMBL" id="GGG06363.1"/>
    </source>
</evidence>
<evidence type="ECO:0000256" key="2">
    <source>
        <dbReference type="ARBA" id="ARBA00022723"/>
    </source>
</evidence>
<dbReference type="GO" id="GO:0051604">
    <property type="term" value="P:protein maturation"/>
    <property type="evidence" value="ECO:0007669"/>
    <property type="project" value="TreeGrafter"/>
</dbReference>
<dbReference type="NCBIfam" id="TIGR00075">
    <property type="entry name" value="hypD"/>
    <property type="match status" value="1"/>
</dbReference>
<keyword evidence="3" id="KW-0408">Iron</keyword>
<dbReference type="AlphaFoldDB" id="A0A8J3E9V7"/>
<keyword evidence="6" id="KW-1185">Reference proteome</keyword>
<dbReference type="Pfam" id="PF01924">
    <property type="entry name" value="HypD"/>
    <property type="match status" value="1"/>
</dbReference>
<reference evidence="5" key="2">
    <citation type="submission" date="2020-09" db="EMBL/GenBank/DDBJ databases">
        <authorList>
            <person name="Sun Q."/>
            <person name="Zhou Y."/>
        </authorList>
    </citation>
    <scope>NUCLEOTIDE SEQUENCE</scope>
    <source>
        <strain evidence="5">CGMCC 1.15758</strain>
    </source>
</reference>
<dbReference type="InterPro" id="IPR042244">
    <property type="entry name" value="HypD_2_sf"/>
</dbReference>
<dbReference type="InterPro" id="IPR002780">
    <property type="entry name" value="Hyd_form_HypD"/>
</dbReference>
<sequence length="366" mass="40200">MNYIEVFRDPKVAKGLIAEINHAVQSGRKYHLMEFCGGHTHAIHRYGITGLLPAEIKMIHGPGCPVCVLPVARVDQAIFLSLQPNVIFCSYADMLRVPGTDQDSLLKAKARGADVRMIYSSEDALRLAKENPDKKVIFFAIGFETTTPPTAVALDKALKLGLNNFFVFCNHVLTPIAMEAILSDEVKIDGFVGPSHVSIVIGSDAYHDVATRFAKPVVIAGFEPLDVLQSIVMLIQMINRDEVGVKNQYTRAVTPQGNIFAQQLIAEYLELRDSFEWRGLGFIPKSALKIKDKYAQFDAEVVFDIPIIKGQEHKACACPDILRGVKEPKDCKLFGVACTPEQPMGACMVSSEGACAAHYQYQGVSA</sequence>
<organism evidence="5 6">
    <name type="scientific">Cysteiniphilum litorale</name>
    <dbReference type="NCBI Taxonomy" id="2056700"/>
    <lineage>
        <taxon>Bacteria</taxon>
        <taxon>Pseudomonadati</taxon>
        <taxon>Pseudomonadota</taxon>
        <taxon>Gammaproteobacteria</taxon>
        <taxon>Thiotrichales</taxon>
        <taxon>Fastidiosibacteraceae</taxon>
        <taxon>Cysteiniphilum</taxon>
    </lineage>
</organism>
<dbReference type="PANTHER" id="PTHR30149">
    <property type="entry name" value="HYDROGENASE PROTEIN ASSEMBLY PROTEIN HYPD"/>
    <property type="match status" value="1"/>
</dbReference>
<evidence type="ECO:0000256" key="3">
    <source>
        <dbReference type="ARBA" id="ARBA00023004"/>
    </source>
</evidence>
<dbReference type="PANTHER" id="PTHR30149:SF0">
    <property type="entry name" value="HYDROGENASE MATURATION FACTOR HYPD"/>
    <property type="match status" value="1"/>
</dbReference>
<dbReference type="GO" id="GO:0070025">
    <property type="term" value="F:carbon monoxide binding"/>
    <property type="evidence" value="ECO:0007669"/>
    <property type="project" value="TreeGrafter"/>
</dbReference>
<evidence type="ECO:0000313" key="6">
    <source>
        <dbReference type="Proteomes" id="UP000636949"/>
    </source>
</evidence>
<comment type="caution">
    <text evidence="5">The sequence shown here is derived from an EMBL/GenBank/DDBJ whole genome shotgun (WGS) entry which is preliminary data.</text>
</comment>
<dbReference type="EMBL" id="BMJS01000042">
    <property type="protein sequence ID" value="GGG06363.1"/>
    <property type="molecule type" value="Genomic_DNA"/>
</dbReference>
<dbReference type="Gene3D" id="3.40.50.11740">
    <property type="entry name" value="HypD, alpha/beta domain 2"/>
    <property type="match status" value="2"/>
</dbReference>
<protein>
    <recommendedName>
        <fullName evidence="4">Hydrogenase maturation factor</fullName>
    </recommendedName>
</protein>
<accession>A0A8J3E9V7</accession>
<dbReference type="OrthoDB" id="9770424at2"/>
<reference evidence="5" key="1">
    <citation type="journal article" date="2014" name="Int. J. Syst. Evol. Microbiol.">
        <title>Complete genome sequence of Corynebacterium casei LMG S-19264T (=DSM 44701T), isolated from a smear-ripened cheese.</title>
        <authorList>
            <consortium name="US DOE Joint Genome Institute (JGI-PGF)"/>
            <person name="Walter F."/>
            <person name="Albersmeier A."/>
            <person name="Kalinowski J."/>
            <person name="Ruckert C."/>
        </authorList>
    </citation>
    <scope>NUCLEOTIDE SEQUENCE</scope>
    <source>
        <strain evidence="5">CGMCC 1.15758</strain>
    </source>
</reference>
<dbReference type="RefSeq" id="WP_117003797.1">
    <property type="nucleotide sequence ID" value="NZ_BMJS01000042.1"/>
</dbReference>
<dbReference type="PIRSF" id="PIRSF005622">
    <property type="entry name" value="Hydrgn_mat_hypD"/>
    <property type="match status" value="1"/>
</dbReference>
<dbReference type="GO" id="GO:0051539">
    <property type="term" value="F:4 iron, 4 sulfur cluster binding"/>
    <property type="evidence" value="ECO:0007669"/>
    <property type="project" value="TreeGrafter"/>
</dbReference>
<evidence type="ECO:0000256" key="1">
    <source>
        <dbReference type="ARBA" id="ARBA00007888"/>
    </source>
</evidence>
<comment type="similarity">
    <text evidence="1 4">Belongs to the HypD family.</text>
</comment>